<dbReference type="InterPro" id="IPR051783">
    <property type="entry name" value="NAD(P)-dependent_oxidoreduct"/>
</dbReference>
<dbReference type="GO" id="GO:0005737">
    <property type="term" value="C:cytoplasm"/>
    <property type="evidence" value="ECO:0007669"/>
    <property type="project" value="TreeGrafter"/>
</dbReference>
<dbReference type="OrthoDB" id="3338687at2"/>
<protein>
    <submittedName>
        <fullName evidence="3">Nucleoside-diphosphate-sugar epimerase</fullName>
    </submittedName>
</protein>
<dbReference type="PANTHER" id="PTHR48079:SF6">
    <property type="entry name" value="NAD(P)-BINDING DOMAIN-CONTAINING PROTEIN-RELATED"/>
    <property type="match status" value="1"/>
</dbReference>
<dbReference type="PANTHER" id="PTHR48079">
    <property type="entry name" value="PROTEIN YEEZ"/>
    <property type="match status" value="1"/>
</dbReference>
<organism evidence="3 4">
    <name type="scientific">Corynebacterium timonense</name>
    <dbReference type="NCBI Taxonomy" id="441500"/>
    <lineage>
        <taxon>Bacteria</taxon>
        <taxon>Bacillati</taxon>
        <taxon>Actinomycetota</taxon>
        <taxon>Actinomycetes</taxon>
        <taxon>Mycobacteriales</taxon>
        <taxon>Corynebacteriaceae</taxon>
        <taxon>Corynebacterium</taxon>
    </lineage>
</organism>
<gene>
    <name evidence="3" type="ORF">SAMN04488539_1628</name>
</gene>
<dbReference type="EMBL" id="LT629765">
    <property type="protein sequence ID" value="SDS41420.1"/>
    <property type="molecule type" value="Genomic_DNA"/>
</dbReference>
<dbReference type="InterPro" id="IPR001509">
    <property type="entry name" value="Epimerase_deHydtase"/>
</dbReference>
<dbReference type="Pfam" id="PF01370">
    <property type="entry name" value="Epimerase"/>
    <property type="match status" value="1"/>
</dbReference>
<dbReference type="AlphaFoldDB" id="A0A1H1S091"/>
<dbReference type="GO" id="GO:0004029">
    <property type="term" value="F:aldehyde dehydrogenase (NAD+) activity"/>
    <property type="evidence" value="ECO:0007669"/>
    <property type="project" value="TreeGrafter"/>
</dbReference>
<evidence type="ECO:0000313" key="3">
    <source>
        <dbReference type="EMBL" id="SDS41420.1"/>
    </source>
</evidence>
<dbReference type="eggNOG" id="COG0451">
    <property type="taxonomic scope" value="Bacteria"/>
</dbReference>
<proteinExistence type="predicted"/>
<sequence>MKIAVTGASGNVGTAVLRALQADETVSQIVGISRRTPPEVEPYVGVEWHSVDVGAAAGPDETITALTRAFEGVDVVIHLAWIIYPNHDRELLRRVNVEGTQRTLEACVAAGVRHVVVASSVGAYSPDPARAEVSSPEEASPLRAEDFPARGIEGSHYSEDKGKVEELLDAFEAAHPEITLARLRPGLIFQPAAASEIKRFFLGSAAPVQLLDTVRPLLVPLPKGVRAQAVHADDMAQAYRLAATRRATGAFNICADDVLYPKDLAELVGQGRFVEVPPKLVRSALAAAHASGAVPADAGWVDMAMGVPLLDNSRAKRELGWEPTRSAKDTVRELISAMIDGEGHNSPSLWAERAPDAGRGAAPIVAPGAADGSVDRGRLSTYLAAHLASARQAADLLDEMTLDYQDTGVFAEIARVAGEVRRERDFLEQLARELERRPKPARAAAAQLRGRVGRGAAKRTQLALLQDADALYQAISAKMGLWETLRDNAAGLGVQPSVFEEFLASAHDQFEPVSAIHAYAARTALRG</sequence>
<dbReference type="RefSeq" id="WP_019194374.1">
    <property type="nucleotide sequence ID" value="NZ_LT629765.1"/>
</dbReference>
<name>A0A1H1S091_9CORY</name>
<dbReference type="Gene3D" id="3.40.50.720">
    <property type="entry name" value="NAD(P)-binding Rossmann-like Domain"/>
    <property type="match status" value="1"/>
</dbReference>
<reference evidence="3 4" key="1">
    <citation type="submission" date="2016-10" db="EMBL/GenBank/DDBJ databases">
        <authorList>
            <person name="de Groot N.N."/>
        </authorList>
    </citation>
    <scope>NUCLEOTIDE SEQUENCE [LARGE SCALE GENOMIC DNA]</scope>
    <source>
        <strain evidence="3 4">DSM 45434</strain>
    </source>
</reference>
<evidence type="ECO:0000313" key="4">
    <source>
        <dbReference type="Proteomes" id="UP000182237"/>
    </source>
</evidence>
<feature type="region of interest" description="Disordered" evidence="1">
    <location>
        <begin position="127"/>
        <end position="146"/>
    </location>
</feature>
<dbReference type="InterPro" id="IPR036291">
    <property type="entry name" value="NAD(P)-bd_dom_sf"/>
</dbReference>
<dbReference type="STRING" id="1203190.GCA_000312345_01567"/>
<accession>A0A1H1S091</accession>
<evidence type="ECO:0000259" key="2">
    <source>
        <dbReference type="Pfam" id="PF01370"/>
    </source>
</evidence>
<feature type="domain" description="NAD-dependent epimerase/dehydratase" evidence="2">
    <location>
        <begin position="3"/>
        <end position="254"/>
    </location>
</feature>
<dbReference type="SUPFAM" id="SSF51735">
    <property type="entry name" value="NAD(P)-binding Rossmann-fold domains"/>
    <property type="match status" value="1"/>
</dbReference>
<dbReference type="Proteomes" id="UP000182237">
    <property type="component" value="Chromosome I"/>
</dbReference>
<keyword evidence="4" id="KW-1185">Reference proteome</keyword>
<evidence type="ECO:0000256" key="1">
    <source>
        <dbReference type="SAM" id="MobiDB-lite"/>
    </source>
</evidence>